<protein>
    <submittedName>
        <fullName evidence="1">Uncharacterized protein</fullName>
    </submittedName>
</protein>
<organism evidence="1 2">
    <name type="scientific">Gonium pectorale</name>
    <name type="common">Green alga</name>
    <dbReference type="NCBI Taxonomy" id="33097"/>
    <lineage>
        <taxon>Eukaryota</taxon>
        <taxon>Viridiplantae</taxon>
        <taxon>Chlorophyta</taxon>
        <taxon>core chlorophytes</taxon>
        <taxon>Chlorophyceae</taxon>
        <taxon>CS clade</taxon>
        <taxon>Chlamydomonadales</taxon>
        <taxon>Volvocaceae</taxon>
        <taxon>Gonium</taxon>
    </lineage>
</organism>
<gene>
    <name evidence="1" type="ORF">GPECTOR_6g746</name>
</gene>
<name>A0A150GVW1_GONPE</name>
<dbReference type="OrthoDB" id="2215036at2759"/>
<keyword evidence="2" id="KW-1185">Reference proteome</keyword>
<reference evidence="2" key="1">
    <citation type="journal article" date="2016" name="Nat. Commun.">
        <title>The Gonium pectorale genome demonstrates co-option of cell cycle regulation during the evolution of multicellularity.</title>
        <authorList>
            <person name="Hanschen E.R."/>
            <person name="Marriage T.N."/>
            <person name="Ferris P.J."/>
            <person name="Hamaji T."/>
            <person name="Toyoda A."/>
            <person name="Fujiyama A."/>
            <person name="Neme R."/>
            <person name="Noguchi H."/>
            <person name="Minakuchi Y."/>
            <person name="Suzuki M."/>
            <person name="Kawai-Toyooka H."/>
            <person name="Smith D.R."/>
            <person name="Sparks H."/>
            <person name="Anderson J."/>
            <person name="Bakaric R."/>
            <person name="Luria V."/>
            <person name="Karger A."/>
            <person name="Kirschner M.W."/>
            <person name="Durand P.M."/>
            <person name="Michod R.E."/>
            <person name="Nozaki H."/>
            <person name="Olson B.J."/>
        </authorList>
    </citation>
    <scope>NUCLEOTIDE SEQUENCE [LARGE SCALE GENOMIC DNA]</scope>
    <source>
        <strain evidence="2">NIES-2863</strain>
    </source>
</reference>
<accession>A0A150GVW1</accession>
<comment type="caution">
    <text evidence="1">The sequence shown here is derived from an EMBL/GenBank/DDBJ whole genome shotgun (WGS) entry which is preliminary data.</text>
</comment>
<dbReference type="STRING" id="33097.A0A150GVW1"/>
<sequence length="89" mass="9376">MCIVIVRQAGPCRNPNPSPVRGMTLQFKVADVSSVLSVCAVLMSVQQLAAQFGSMLQPTDVVGVRLAAYQLFTDVVSVPGALAWAGGRE</sequence>
<dbReference type="Proteomes" id="UP000075714">
    <property type="component" value="Unassembled WGS sequence"/>
</dbReference>
<evidence type="ECO:0000313" key="1">
    <source>
        <dbReference type="EMBL" id="KXZ53828.1"/>
    </source>
</evidence>
<dbReference type="EMBL" id="LSYV01000007">
    <property type="protein sequence ID" value="KXZ53828.1"/>
    <property type="molecule type" value="Genomic_DNA"/>
</dbReference>
<dbReference type="AlphaFoldDB" id="A0A150GVW1"/>
<evidence type="ECO:0000313" key="2">
    <source>
        <dbReference type="Proteomes" id="UP000075714"/>
    </source>
</evidence>
<proteinExistence type="predicted"/>